<proteinExistence type="predicted"/>
<evidence type="ECO:0000313" key="1">
    <source>
        <dbReference type="EMBL" id="SFM69929.1"/>
    </source>
</evidence>
<keyword evidence="2" id="KW-1185">Reference proteome</keyword>
<dbReference type="EMBL" id="FOUE01000006">
    <property type="protein sequence ID" value="SFM69929.1"/>
    <property type="molecule type" value="Genomic_DNA"/>
</dbReference>
<dbReference type="RefSeq" id="WP_092025921.1">
    <property type="nucleotide sequence ID" value="NZ_FOUE01000006.1"/>
</dbReference>
<name>A0A1I4SZT5_9GAMM</name>
<evidence type="ECO:0000313" key="2">
    <source>
        <dbReference type="Proteomes" id="UP000198519"/>
    </source>
</evidence>
<accession>A0A1I4SZT5</accession>
<dbReference type="OrthoDB" id="5949373at2"/>
<dbReference type="STRING" id="488535.SAMN04487963_3409"/>
<dbReference type="InterPro" id="IPR021783">
    <property type="entry name" value="DUF3348"/>
</dbReference>
<dbReference type="Proteomes" id="UP000198519">
    <property type="component" value="Unassembled WGS sequence"/>
</dbReference>
<sequence>MTIARTIPQAAPHSARLVQLVSALGQTATTDSHACFAERLGRLFGLADTMELDSAIGFRAKGPFEADSEKADKLRSDLVTTRSKLMERVRQSFTASPSDTMPSLPPLDQDLEEAGNVPPERATYLNFYLARQRELAAGTRQLRTRIRTAIATTGPAMAHLAQLDTVFDHTLAGYTSQGFATLPTVLEKRFDALWQSRQQMNFDQQDHDPAHSPAQGWTKPGGWLHQYCNEMQMLLLAELDVRLEPAIGLLEAYTNEVSNTP</sequence>
<evidence type="ECO:0008006" key="3">
    <source>
        <dbReference type="Google" id="ProtNLM"/>
    </source>
</evidence>
<organism evidence="1 2">
    <name type="scientific">Marinobacter zhejiangensis</name>
    <dbReference type="NCBI Taxonomy" id="488535"/>
    <lineage>
        <taxon>Bacteria</taxon>
        <taxon>Pseudomonadati</taxon>
        <taxon>Pseudomonadota</taxon>
        <taxon>Gammaproteobacteria</taxon>
        <taxon>Pseudomonadales</taxon>
        <taxon>Marinobacteraceae</taxon>
        <taxon>Marinobacter</taxon>
    </lineage>
</organism>
<dbReference type="Pfam" id="PF11828">
    <property type="entry name" value="DUF3348"/>
    <property type="match status" value="1"/>
</dbReference>
<reference evidence="2" key="1">
    <citation type="submission" date="2016-10" db="EMBL/GenBank/DDBJ databases">
        <authorList>
            <person name="Varghese N."/>
            <person name="Submissions S."/>
        </authorList>
    </citation>
    <scope>NUCLEOTIDE SEQUENCE [LARGE SCALE GENOMIC DNA]</scope>
    <source>
        <strain evidence="2">CGMCC 1.7061</strain>
    </source>
</reference>
<gene>
    <name evidence="1" type="ORF">SAMN04487963_3409</name>
</gene>
<protein>
    <recommendedName>
        <fullName evidence="3">DUF3348 domain-containing protein</fullName>
    </recommendedName>
</protein>
<dbReference type="AlphaFoldDB" id="A0A1I4SZT5"/>